<keyword evidence="2" id="KW-1185">Reference proteome</keyword>
<evidence type="ECO:0000313" key="1">
    <source>
        <dbReference type="EMBL" id="KAI4835533.1"/>
    </source>
</evidence>
<reference evidence="1" key="1">
    <citation type="submission" date="2022-06" db="EMBL/GenBank/DDBJ databases">
        <title>The First Complete Genome of the Simian Malaria Parasite Plasmodium brasilianum.</title>
        <authorList>
            <person name="Bajic M."/>
            <person name="Ravishankar S."/>
        </authorList>
    </citation>
    <scope>NUCLEOTIDE SEQUENCE</scope>
    <source>
        <strain evidence="1">Bolivian I</strain>
    </source>
</reference>
<name>A0ACB9Y4W5_PLABR</name>
<sequence>MNKEEYINMHLSTKQLFIIKNEYNFHEIYTETILFNLINVYYYGLENIVSSDEEKQNLKELPSYKIYVEFNKNEHLSSYYSDCNVLESYGKDIVPLNLIKLGVTNILITFKKEKSKEINGIINNCGNSTSEDNGISKIQNLIHFGTSVKGVSNIIFKYFYPKYIKSFLHKDIENTKNHKAQWKQGFIRV</sequence>
<gene>
    <name evidence="1" type="ORF">MKS88_004743</name>
</gene>
<comment type="caution">
    <text evidence="1">The sequence shown here is derived from an EMBL/GenBank/DDBJ whole genome shotgun (WGS) entry which is preliminary data.</text>
</comment>
<dbReference type="EMBL" id="CM043781">
    <property type="protein sequence ID" value="KAI4835533.1"/>
    <property type="molecule type" value="Genomic_DNA"/>
</dbReference>
<accession>A0ACB9Y4W5</accession>
<dbReference type="Proteomes" id="UP001056978">
    <property type="component" value="Chromosome 13"/>
</dbReference>
<organism evidence="1 2">
    <name type="scientific">Plasmodium brasilianum</name>
    <dbReference type="NCBI Taxonomy" id="5824"/>
    <lineage>
        <taxon>Eukaryota</taxon>
        <taxon>Sar</taxon>
        <taxon>Alveolata</taxon>
        <taxon>Apicomplexa</taxon>
        <taxon>Aconoidasida</taxon>
        <taxon>Haemosporida</taxon>
        <taxon>Plasmodiidae</taxon>
        <taxon>Plasmodium</taxon>
        <taxon>Plasmodium (Plasmodium)</taxon>
    </lineage>
</organism>
<proteinExistence type="predicted"/>
<evidence type="ECO:0000313" key="2">
    <source>
        <dbReference type="Proteomes" id="UP001056978"/>
    </source>
</evidence>
<protein>
    <submittedName>
        <fullName evidence="1">Uncharacterized protein</fullName>
    </submittedName>
</protein>